<sequence length="131" mass="15435">MWQRIEGDDKSPGEKNSKEVLPRKHLPLPSFHGPPISPEAAILDREITKRRFSCHRLYSPGRILHLMYKKRSPEEKGKRREGPRYEAFWRQPEHFLQLEVMPRMVLDHLPEKVLHAVNDVLHHHSSPVLTT</sequence>
<reference evidence="2" key="1">
    <citation type="submission" date="2013-04" db="EMBL/GenBank/DDBJ databases">
        <authorList>
            <person name="Qu J."/>
            <person name="Murali S.C."/>
            <person name="Bandaranaike D."/>
            <person name="Bellair M."/>
            <person name="Blankenburg K."/>
            <person name="Chao H."/>
            <person name="Dinh H."/>
            <person name="Doddapaneni H."/>
            <person name="Downs B."/>
            <person name="Dugan-Rocha S."/>
            <person name="Elkadiri S."/>
            <person name="Gnanaolivu R.D."/>
            <person name="Hernandez B."/>
            <person name="Javaid M."/>
            <person name="Jayaseelan J.C."/>
            <person name="Lee S."/>
            <person name="Li M."/>
            <person name="Ming W."/>
            <person name="Munidasa M."/>
            <person name="Muniz J."/>
            <person name="Nguyen L."/>
            <person name="Ongeri F."/>
            <person name="Osuji N."/>
            <person name="Pu L.-L."/>
            <person name="Puazo M."/>
            <person name="Qu C."/>
            <person name="Quiroz J."/>
            <person name="Raj R."/>
            <person name="Weissenberger G."/>
            <person name="Xin Y."/>
            <person name="Zou X."/>
            <person name="Han Y."/>
            <person name="Richards S."/>
            <person name="Worley K."/>
            <person name="Muzny D."/>
            <person name="Gibbs R."/>
        </authorList>
    </citation>
    <scope>NUCLEOTIDE SEQUENCE</scope>
    <source>
        <strain evidence="2">Sampled in the wild</strain>
    </source>
</reference>
<organism evidence="2 3">
    <name type="scientific">Ladona fulva</name>
    <name type="common">Scarce chaser dragonfly</name>
    <name type="synonym">Libellula fulva</name>
    <dbReference type="NCBI Taxonomy" id="123851"/>
    <lineage>
        <taxon>Eukaryota</taxon>
        <taxon>Metazoa</taxon>
        <taxon>Ecdysozoa</taxon>
        <taxon>Arthropoda</taxon>
        <taxon>Hexapoda</taxon>
        <taxon>Insecta</taxon>
        <taxon>Pterygota</taxon>
        <taxon>Palaeoptera</taxon>
        <taxon>Odonata</taxon>
        <taxon>Epiprocta</taxon>
        <taxon>Anisoptera</taxon>
        <taxon>Libelluloidea</taxon>
        <taxon>Libellulidae</taxon>
        <taxon>Ladona</taxon>
    </lineage>
</organism>
<dbReference type="Proteomes" id="UP000792457">
    <property type="component" value="Unassembled WGS sequence"/>
</dbReference>
<feature type="region of interest" description="Disordered" evidence="1">
    <location>
        <begin position="1"/>
        <end position="33"/>
    </location>
</feature>
<dbReference type="OrthoDB" id="438440at2759"/>
<comment type="caution">
    <text evidence="2">The sequence shown here is derived from an EMBL/GenBank/DDBJ whole genome shotgun (WGS) entry which is preliminary data.</text>
</comment>
<reference evidence="2" key="2">
    <citation type="submission" date="2017-10" db="EMBL/GenBank/DDBJ databases">
        <title>Ladona fulva Genome sequencing and assembly.</title>
        <authorList>
            <person name="Murali S."/>
            <person name="Richards S."/>
            <person name="Bandaranaike D."/>
            <person name="Bellair M."/>
            <person name="Blankenburg K."/>
            <person name="Chao H."/>
            <person name="Dinh H."/>
            <person name="Doddapaneni H."/>
            <person name="Dugan-Rocha S."/>
            <person name="Elkadiri S."/>
            <person name="Gnanaolivu R."/>
            <person name="Hernandez B."/>
            <person name="Skinner E."/>
            <person name="Javaid M."/>
            <person name="Lee S."/>
            <person name="Li M."/>
            <person name="Ming W."/>
            <person name="Munidasa M."/>
            <person name="Muniz J."/>
            <person name="Nguyen L."/>
            <person name="Hughes D."/>
            <person name="Osuji N."/>
            <person name="Pu L.-L."/>
            <person name="Puazo M."/>
            <person name="Qu C."/>
            <person name="Quiroz J."/>
            <person name="Raj R."/>
            <person name="Weissenberger G."/>
            <person name="Xin Y."/>
            <person name="Zou X."/>
            <person name="Han Y."/>
            <person name="Worley K."/>
            <person name="Muzny D."/>
            <person name="Gibbs R."/>
        </authorList>
    </citation>
    <scope>NUCLEOTIDE SEQUENCE</scope>
    <source>
        <strain evidence="2">Sampled in the wild</strain>
    </source>
</reference>
<evidence type="ECO:0000256" key="1">
    <source>
        <dbReference type="SAM" id="MobiDB-lite"/>
    </source>
</evidence>
<protein>
    <submittedName>
        <fullName evidence="2">Uncharacterized protein</fullName>
    </submittedName>
</protein>
<name>A0A8K0NV08_LADFU</name>
<evidence type="ECO:0000313" key="2">
    <source>
        <dbReference type="EMBL" id="KAG8222888.1"/>
    </source>
</evidence>
<accession>A0A8K0NV08</accession>
<evidence type="ECO:0000313" key="3">
    <source>
        <dbReference type="Proteomes" id="UP000792457"/>
    </source>
</evidence>
<feature type="compositionally biased region" description="Basic and acidic residues" evidence="1">
    <location>
        <begin position="1"/>
        <end position="22"/>
    </location>
</feature>
<keyword evidence="3" id="KW-1185">Reference proteome</keyword>
<gene>
    <name evidence="2" type="ORF">J437_LFUL003533</name>
</gene>
<dbReference type="AlphaFoldDB" id="A0A8K0NV08"/>
<dbReference type="EMBL" id="KZ308146">
    <property type="protein sequence ID" value="KAG8222888.1"/>
    <property type="molecule type" value="Genomic_DNA"/>
</dbReference>
<proteinExistence type="predicted"/>